<dbReference type="EMBL" id="CAACVG010003797">
    <property type="protein sequence ID" value="VEN37782.1"/>
    <property type="molecule type" value="Genomic_DNA"/>
</dbReference>
<evidence type="ECO:0000313" key="2">
    <source>
        <dbReference type="Proteomes" id="UP000410492"/>
    </source>
</evidence>
<protein>
    <submittedName>
        <fullName evidence="1">Uncharacterized protein</fullName>
    </submittedName>
</protein>
<dbReference type="Proteomes" id="UP000410492">
    <property type="component" value="Unassembled WGS sequence"/>
</dbReference>
<sequence>MTSTALPLVPNLANTPIVVYLASTAVSSPLGLSRVTISVYLVSIMDSRVVAAASIVVLSGCYKKIKAHQAQKAKRKRRWWMTSLNRSRDR</sequence>
<proteinExistence type="predicted"/>
<reference evidence="1 2" key="1">
    <citation type="submission" date="2019-01" db="EMBL/GenBank/DDBJ databases">
        <authorList>
            <person name="Sayadi A."/>
        </authorList>
    </citation>
    <scope>NUCLEOTIDE SEQUENCE [LARGE SCALE GENOMIC DNA]</scope>
</reference>
<organism evidence="1 2">
    <name type="scientific">Callosobruchus maculatus</name>
    <name type="common">Southern cowpea weevil</name>
    <name type="synonym">Pulse bruchid</name>
    <dbReference type="NCBI Taxonomy" id="64391"/>
    <lineage>
        <taxon>Eukaryota</taxon>
        <taxon>Metazoa</taxon>
        <taxon>Ecdysozoa</taxon>
        <taxon>Arthropoda</taxon>
        <taxon>Hexapoda</taxon>
        <taxon>Insecta</taxon>
        <taxon>Pterygota</taxon>
        <taxon>Neoptera</taxon>
        <taxon>Endopterygota</taxon>
        <taxon>Coleoptera</taxon>
        <taxon>Polyphaga</taxon>
        <taxon>Cucujiformia</taxon>
        <taxon>Chrysomeloidea</taxon>
        <taxon>Chrysomelidae</taxon>
        <taxon>Bruchinae</taxon>
        <taxon>Bruchini</taxon>
        <taxon>Callosobruchus</taxon>
    </lineage>
</organism>
<evidence type="ECO:0000313" key="1">
    <source>
        <dbReference type="EMBL" id="VEN37782.1"/>
    </source>
</evidence>
<keyword evidence="2" id="KW-1185">Reference proteome</keyword>
<dbReference type="OrthoDB" id="10363983at2759"/>
<dbReference type="AlphaFoldDB" id="A0A653BQD9"/>
<gene>
    <name evidence="1" type="ORF">CALMAC_LOCUS2912</name>
</gene>
<name>A0A653BQD9_CALMS</name>
<accession>A0A653BQD9</accession>